<sequence length="560" mass="62239">MDPIGGAASILTLLDAAIKTTKLINRLIHQYQEVPAEVSRLKHKVTGLKVQLVLLRALEEALGRDTYELGALDTANSLEEVIQSSWTALSEIFGHLEDHCLADVAGRRQKMKWAWLDASKIKMWECALQQHSAELGNILMLLNLRSSSILHSKFENIRPSPELVVASPQVQSQIQLMRALYYFGNWARIPFITKLQGYASKTKKGRTYTYSLSLHLQALFCLRVLLFNIKICQPSLLSLGKATFGVDLKVRTLVEEDSEIMLASRRGDTEGVWALFQTGKASVRDVTPANRSPLRYAIESGSTDLVRYLINNGADVNEYCGLMQANLIQCAFAFSQIEIARILISHGTDTHHINATGWTPAFHIFGAAPNPTLHSSYECLEILSSMSFTDFDTQDTEGWTCMHRAAAYGCAEDIKLLVKLGASTTIQTKKVCWAPLFCAVQFGNISTFEELRRMDPDFLSLRDVRRWTLLHVAVNAKQLDMISHLISLGADPHSKTLATEFCVSGDLRGRSVTPGDIAIARGEKVLAAYVGALVNCGHDVQICQDIRETDIFWPALESLP</sequence>
<keyword evidence="2 3" id="KW-0040">ANK repeat</keyword>
<feature type="repeat" description="ANK" evidence="3">
    <location>
        <begin position="397"/>
        <end position="429"/>
    </location>
</feature>
<evidence type="ECO:0008006" key="6">
    <source>
        <dbReference type="Google" id="ProtNLM"/>
    </source>
</evidence>
<proteinExistence type="predicted"/>
<dbReference type="PROSITE" id="PS50297">
    <property type="entry name" value="ANK_REP_REGION"/>
    <property type="match status" value="1"/>
</dbReference>
<keyword evidence="5" id="KW-1185">Reference proteome</keyword>
<comment type="caution">
    <text evidence="4">The sequence shown here is derived from an EMBL/GenBank/DDBJ whole genome shotgun (WGS) entry which is preliminary data.</text>
</comment>
<dbReference type="SUPFAM" id="SSF48403">
    <property type="entry name" value="Ankyrin repeat"/>
    <property type="match status" value="1"/>
</dbReference>
<dbReference type="AlphaFoldDB" id="A0A8H7WJ67"/>
<evidence type="ECO:0000313" key="5">
    <source>
        <dbReference type="Proteomes" id="UP000664132"/>
    </source>
</evidence>
<keyword evidence="1" id="KW-0677">Repeat</keyword>
<dbReference type="Gene3D" id="1.25.40.20">
    <property type="entry name" value="Ankyrin repeat-containing domain"/>
    <property type="match status" value="1"/>
</dbReference>
<dbReference type="InterPro" id="IPR002110">
    <property type="entry name" value="Ankyrin_rpt"/>
</dbReference>
<gene>
    <name evidence="4" type="ORF">IFR04_000942</name>
</gene>
<feature type="repeat" description="ANK" evidence="3">
    <location>
        <begin position="289"/>
        <end position="317"/>
    </location>
</feature>
<dbReference type="InterPro" id="IPR036770">
    <property type="entry name" value="Ankyrin_rpt-contain_sf"/>
</dbReference>
<dbReference type="Pfam" id="PF00023">
    <property type="entry name" value="Ank"/>
    <property type="match status" value="1"/>
</dbReference>
<dbReference type="Proteomes" id="UP000664132">
    <property type="component" value="Unassembled WGS sequence"/>
</dbReference>
<dbReference type="EMBL" id="JAFJYH010000006">
    <property type="protein sequence ID" value="KAG4425998.1"/>
    <property type="molecule type" value="Genomic_DNA"/>
</dbReference>
<dbReference type="SMART" id="SM00248">
    <property type="entry name" value="ANK"/>
    <property type="match status" value="6"/>
</dbReference>
<feature type="repeat" description="ANK" evidence="3">
    <location>
        <begin position="465"/>
        <end position="497"/>
    </location>
</feature>
<organism evidence="4 5">
    <name type="scientific">Cadophora malorum</name>
    <dbReference type="NCBI Taxonomy" id="108018"/>
    <lineage>
        <taxon>Eukaryota</taxon>
        <taxon>Fungi</taxon>
        <taxon>Dikarya</taxon>
        <taxon>Ascomycota</taxon>
        <taxon>Pezizomycotina</taxon>
        <taxon>Leotiomycetes</taxon>
        <taxon>Helotiales</taxon>
        <taxon>Ploettnerulaceae</taxon>
        <taxon>Cadophora</taxon>
    </lineage>
</organism>
<name>A0A8H7WJ67_9HELO</name>
<dbReference type="PANTHER" id="PTHR24173">
    <property type="entry name" value="ANKYRIN REPEAT CONTAINING"/>
    <property type="match status" value="1"/>
</dbReference>
<dbReference type="PROSITE" id="PS50088">
    <property type="entry name" value="ANK_REPEAT"/>
    <property type="match status" value="3"/>
</dbReference>
<accession>A0A8H7WJ67</accession>
<protein>
    <recommendedName>
        <fullName evidence="6">Ankyrin</fullName>
    </recommendedName>
</protein>
<reference evidence="4" key="1">
    <citation type="submission" date="2021-02" db="EMBL/GenBank/DDBJ databases">
        <title>Genome sequence Cadophora malorum strain M34.</title>
        <authorList>
            <person name="Stefanovic E."/>
            <person name="Vu D."/>
            <person name="Scully C."/>
            <person name="Dijksterhuis J."/>
            <person name="Roader J."/>
            <person name="Houbraken J."/>
        </authorList>
    </citation>
    <scope>NUCLEOTIDE SEQUENCE</scope>
    <source>
        <strain evidence="4">M34</strain>
    </source>
</reference>
<evidence type="ECO:0000313" key="4">
    <source>
        <dbReference type="EMBL" id="KAG4425998.1"/>
    </source>
</evidence>
<dbReference type="PANTHER" id="PTHR24173:SF74">
    <property type="entry name" value="ANKYRIN REPEAT DOMAIN-CONTAINING PROTEIN 16"/>
    <property type="match status" value="1"/>
</dbReference>
<dbReference type="Pfam" id="PF12796">
    <property type="entry name" value="Ank_2"/>
    <property type="match status" value="2"/>
</dbReference>
<evidence type="ECO:0000256" key="1">
    <source>
        <dbReference type="ARBA" id="ARBA00022737"/>
    </source>
</evidence>
<dbReference type="OrthoDB" id="539213at2759"/>
<evidence type="ECO:0000256" key="2">
    <source>
        <dbReference type="ARBA" id="ARBA00023043"/>
    </source>
</evidence>
<evidence type="ECO:0000256" key="3">
    <source>
        <dbReference type="PROSITE-ProRule" id="PRU00023"/>
    </source>
</evidence>